<dbReference type="InterPro" id="IPR029039">
    <property type="entry name" value="Flavoprotein-like_sf"/>
</dbReference>
<feature type="transmembrane region" description="Helical" evidence="2">
    <location>
        <begin position="298"/>
        <end position="323"/>
    </location>
</feature>
<dbReference type="InterPro" id="IPR001709">
    <property type="entry name" value="Flavoprot_Pyr_Nucl_cyt_Rdtase"/>
</dbReference>
<feature type="transmembrane region" description="Helical" evidence="2">
    <location>
        <begin position="130"/>
        <end position="151"/>
    </location>
</feature>
<dbReference type="PROSITE" id="PS50902">
    <property type="entry name" value="FLAVODOXIN_LIKE"/>
    <property type="match status" value="1"/>
</dbReference>
<sequence>MSLSFWRYSHLALAISSFAFLVLASLTGIVLALEPINIQVQDYSSNHLEEISLAEALQNLNKEHEEVLWVEVNRNHVFTASVMDEAGKNQVLYIQPETGKSLGEKQASHPIFQFAKTLHRSLFLKSVGRFFIGLVAFLLCFIALSGIALTMKRQGGFKNFFSPIIKDSFYPYLHVVFGRWLLIPILILSLSGVYLSLQQFNIIPSFKVEQNFNPETLEESTQKDVLDFPAFKKYNLGDLRRLEFPFSPFPEDYFTLQLQQKELIVNQFDGEIISSYEYPFSSLIAYYSFKLHTGEGSILWSLVLILASIGILFFIFSGFKIMFKRRRSRIRNHYKKEVCKYVILVGSEGGTTLSFANALYAEIIRLGHKVYLSEMNAYQTFPAMEHLILMTATYGNGEAPANAKNFEKLLEKHPQQQNFNYSILGFGSRSYPHFCAFAYQTEAFLNTLEKAEEKNPLTTINNQSTEAFTQWMLGWGKKEQLPLRVPKNILKPRKLQQHQLACSEKTTSDKSLENTFLIQLKSDKKLKFKSGDLLSIIAKEDDRERLYSIGKIDKNEMILAVKRHEKGVVSNQLNNVNKSENLSAGIVKNKAFHLPKRSKQVIMIATGTGIGPFLGMMAQNKHKDLHLYWGGRTKQTFEPYAARTQKALANKSLSSLKLAFSREEQEERTYVQELLMQDAAFIAEALKNKTVFMICGSIVMQEAVLHSLNKIGLIHNQKALCYYEHRKQLKMDCY</sequence>
<dbReference type="PRINTS" id="PR00369">
    <property type="entry name" value="FLAVODOXIN"/>
</dbReference>
<feature type="transmembrane region" description="Helical" evidence="2">
    <location>
        <begin position="172"/>
        <end position="197"/>
    </location>
</feature>
<dbReference type="RefSeq" id="WP_308863909.1">
    <property type="nucleotide sequence ID" value="NZ_JAVHUL010000012.1"/>
</dbReference>
<dbReference type="SUPFAM" id="SSF63380">
    <property type="entry name" value="Riboflavin synthase domain-like"/>
    <property type="match status" value="1"/>
</dbReference>
<accession>A0ABU1A0G6</accession>
<dbReference type="Proteomes" id="UP001230915">
    <property type="component" value="Unassembled WGS sequence"/>
</dbReference>
<keyword evidence="2" id="KW-0472">Membrane</keyword>
<reference evidence="4 5" key="1">
    <citation type="submission" date="2023-08" db="EMBL/GenBank/DDBJ databases">
        <title>Mesonia sp. MT50, isolated from deep-sea sediment of the Mariana Trench.</title>
        <authorList>
            <person name="Fu H."/>
        </authorList>
    </citation>
    <scope>NUCLEOTIDE SEQUENCE [LARGE SCALE GENOMIC DNA]</scope>
    <source>
        <strain evidence="4 5">MT50</strain>
    </source>
</reference>
<dbReference type="InterPro" id="IPR001433">
    <property type="entry name" value="OxRdtase_FAD/NAD-bd"/>
</dbReference>
<dbReference type="SUPFAM" id="SSF52343">
    <property type="entry name" value="Ferredoxin reductase-like, C-terminal NADP-linked domain"/>
    <property type="match status" value="1"/>
</dbReference>
<dbReference type="InterPro" id="IPR005625">
    <property type="entry name" value="PepSY-ass_TM"/>
</dbReference>
<name>A0ABU1A0G6_9FLAO</name>
<dbReference type="Pfam" id="PF03929">
    <property type="entry name" value="PepSY_TM"/>
    <property type="match status" value="1"/>
</dbReference>
<keyword evidence="2" id="KW-0812">Transmembrane</keyword>
<evidence type="ECO:0000313" key="5">
    <source>
        <dbReference type="Proteomes" id="UP001230915"/>
    </source>
</evidence>
<evidence type="ECO:0000256" key="2">
    <source>
        <dbReference type="SAM" id="Phobius"/>
    </source>
</evidence>
<dbReference type="InterPro" id="IPR008254">
    <property type="entry name" value="Flavodoxin/NO_synth"/>
</dbReference>
<dbReference type="Pfam" id="PF00175">
    <property type="entry name" value="NAD_binding_1"/>
    <property type="match status" value="1"/>
</dbReference>
<dbReference type="Gene3D" id="2.40.30.10">
    <property type="entry name" value="Translation factors"/>
    <property type="match status" value="1"/>
</dbReference>
<dbReference type="SUPFAM" id="SSF52218">
    <property type="entry name" value="Flavoproteins"/>
    <property type="match status" value="1"/>
</dbReference>
<dbReference type="EMBL" id="JAVHUL010000012">
    <property type="protein sequence ID" value="MDQ7917192.1"/>
    <property type="molecule type" value="Genomic_DNA"/>
</dbReference>
<dbReference type="PANTHER" id="PTHR19384">
    <property type="entry name" value="NITRIC OXIDE SYNTHASE-RELATED"/>
    <property type="match status" value="1"/>
</dbReference>
<proteinExistence type="predicted"/>
<evidence type="ECO:0000259" key="3">
    <source>
        <dbReference type="PROSITE" id="PS50902"/>
    </source>
</evidence>
<dbReference type="InterPro" id="IPR039261">
    <property type="entry name" value="FNR_nucleotide-bd"/>
</dbReference>
<keyword evidence="1" id="KW-0285">Flavoprotein</keyword>
<dbReference type="Gene3D" id="3.40.50.360">
    <property type="match status" value="1"/>
</dbReference>
<keyword evidence="5" id="KW-1185">Reference proteome</keyword>
<evidence type="ECO:0000313" key="4">
    <source>
        <dbReference type="EMBL" id="MDQ7917192.1"/>
    </source>
</evidence>
<keyword evidence="2" id="KW-1133">Transmembrane helix</keyword>
<evidence type="ECO:0000256" key="1">
    <source>
        <dbReference type="ARBA" id="ARBA00022630"/>
    </source>
</evidence>
<dbReference type="PRINTS" id="PR00371">
    <property type="entry name" value="FPNCR"/>
</dbReference>
<protein>
    <submittedName>
        <fullName evidence="4">PepSY domain-containing protein</fullName>
    </submittedName>
</protein>
<comment type="caution">
    <text evidence="4">The sequence shown here is derived from an EMBL/GenBank/DDBJ whole genome shotgun (WGS) entry which is preliminary data.</text>
</comment>
<dbReference type="Gene3D" id="3.40.50.80">
    <property type="entry name" value="Nucleotide-binding domain of ferredoxin-NADP reductase (FNR) module"/>
    <property type="match status" value="1"/>
</dbReference>
<gene>
    <name evidence="4" type="ORF">RBU60_06355</name>
</gene>
<dbReference type="Pfam" id="PF00258">
    <property type="entry name" value="Flavodoxin_1"/>
    <property type="match status" value="1"/>
</dbReference>
<organism evidence="4 5">
    <name type="scientific">Mesonia profundi</name>
    <dbReference type="NCBI Taxonomy" id="3070998"/>
    <lineage>
        <taxon>Bacteria</taxon>
        <taxon>Pseudomonadati</taxon>
        <taxon>Bacteroidota</taxon>
        <taxon>Flavobacteriia</taxon>
        <taxon>Flavobacteriales</taxon>
        <taxon>Flavobacteriaceae</taxon>
        <taxon>Mesonia</taxon>
    </lineage>
</organism>
<dbReference type="InterPro" id="IPR017938">
    <property type="entry name" value="Riboflavin_synthase-like_b-brl"/>
</dbReference>
<feature type="domain" description="Flavodoxin-like" evidence="3">
    <location>
        <begin position="341"/>
        <end position="480"/>
    </location>
</feature>
<dbReference type="InterPro" id="IPR001094">
    <property type="entry name" value="Flavdoxin-like"/>
</dbReference>